<protein>
    <submittedName>
        <fullName evidence="1">Uncharacterized protein</fullName>
    </submittedName>
</protein>
<dbReference type="EMBL" id="JBBWRZ010000010">
    <property type="protein sequence ID" value="KAK8227062.1"/>
    <property type="molecule type" value="Genomic_DNA"/>
</dbReference>
<gene>
    <name evidence="1" type="ORF">HDK90DRAFT_468892</name>
</gene>
<name>A0ABR1YDL2_9PEZI</name>
<dbReference type="Pfam" id="PF07173">
    <property type="entry name" value="GRDP-like"/>
    <property type="match status" value="1"/>
</dbReference>
<keyword evidence="2" id="KW-1185">Reference proteome</keyword>
<dbReference type="InterPro" id="IPR009836">
    <property type="entry name" value="GRDP-like"/>
</dbReference>
<sequence length="434" mass="50129">MAFFVDFELHKCSGKAAEAVQLGSKIGLPPDETPQIPPLELFHPSTSSGKKVDDLDTLPSVHDCAIHLELLHCIHRLRNEVQSSALIKCMGQEPDESKQYKETRALRWSVFLRTAVIRFLLWLEDGSMLPPPDILMVWQACLLNPVYFANLCIEKRCNRIRETPFPWDEIHAAIDFDRMSYRLTTANRERFEQQCGLASDLLSVIESGEREKILDQMSAWLPDATIVTTQSFPPRLPIGNAVRVLLENCIKASGYEQTVNDIAAAVDRQYSFVEKMEQHLWLRSPAVVGTLERAIERYKKFLKLLKWHKGVMLVPTLDIDLVWHTHQCAGVQYQMDMQNFVGAFIDHDDKLGKPILKGGETKTEELFRMHFDSEYMRCLCWDCEAIWSELERVRLSKQRLDKGKRRDMARRIAGLVSYYRSREVARKSFDKDPE</sequence>
<proteinExistence type="predicted"/>
<organism evidence="1 2">
    <name type="scientific">Phyllosticta capitalensis</name>
    <dbReference type="NCBI Taxonomy" id="121624"/>
    <lineage>
        <taxon>Eukaryota</taxon>
        <taxon>Fungi</taxon>
        <taxon>Dikarya</taxon>
        <taxon>Ascomycota</taxon>
        <taxon>Pezizomycotina</taxon>
        <taxon>Dothideomycetes</taxon>
        <taxon>Dothideomycetes incertae sedis</taxon>
        <taxon>Botryosphaeriales</taxon>
        <taxon>Phyllostictaceae</taxon>
        <taxon>Phyllosticta</taxon>
    </lineage>
</organism>
<accession>A0ABR1YDL2</accession>
<reference evidence="1 2" key="1">
    <citation type="submission" date="2024-04" db="EMBL/GenBank/DDBJ databases">
        <title>Phyllosticta paracitricarpa is synonymous to the EU quarantine fungus P. citricarpa based on phylogenomic analyses.</title>
        <authorList>
            <consortium name="Lawrence Berkeley National Laboratory"/>
            <person name="Van Ingen-Buijs V.A."/>
            <person name="Van Westerhoven A.C."/>
            <person name="Haridas S."/>
            <person name="Skiadas P."/>
            <person name="Martin F."/>
            <person name="Groenewald J.Z."/>
            <person name="Crous P.W."/>
            <person name="Seidl M.F."/>
        </authorList>
    </citation>
    <scope>NUCLEOTIDE SEQUENCE [LARGE SCALE GENOMIC DNA]</scope>
    <source>
        <strain evidence="1 2">CBS 123374</strain>
    </source>
</reference>
<dbReference type="PANTHER" id="PTHR34365:SF7">
    <property type="entry name" value="GLYCINE-RICH DOMAIN-CONTAINING PROTEIN 1"/>
    <property type="match status" value="1"/>
</dbReference>
<dbReference type="PANTHER" id="PTHR34365">
    <property type="entry name" value="ENOLASE (DUF1399)"/>
    <property type="match status" value="1"/>
</dbReference>
<evidence type="ECO:0000313" key="2">
    <source>
        <dbReference type="Proteomes" id="UP001492380"/>
    </source>
</evidence>
<dbReference type="Proteomes" id="UP001492380">
    <property type="component" value="Unassembled WGS sequence"/>
</dbReference>
<evidence type="ECO:0000313" key="1">
    <source>
        <dbReference type="EMBL" id="KAK8227062.1"/>
    </source>
</evidence>
<comment type="caution">
    <text evidence="1">The sequence shown here is derived from an EMBL/GenBank/DDBJ whole genome shotgun (WGS) entry which is preliminary data.</text>
</comment>